<evidence type="ECO:0000313" key="4">
    <source>
        <dbReference type="EMBL" id="KAK1751488.1"/>
    </source>
</evidence>
<dbReference type="InterPro" id="IPR004045">
    <property type="entry name" value="Glutathione_S-Trfase_N"/>
</dbReference>
<dbReference type="CDD" id="cd03189">
    <property type="entry name" value="GST_C_GTT1_like"/>
    <property type="match status" value="1"/>
</dbReference>
<dbReference type="InterPro" id="IPR010987">
    <property type="entry name" value="Glutathione-S-Trfase_C-like"/>
</dbReference>
<dbReference type="InterPro" id="IPR036282">
    <property type="entry name" value="Glutathione-S-Trfase_C_sf"/>
</dbReference>
<dbReference type="SFLD" id="SFLDS00019">
    <property type="entry name" value="Glutathione_Transferase_(cytos"/>
    <property type="match status" value="1"/>
</dbReference>
<dbReference type="Gene3D" id="3.40.30.10">
    <property type="entry name" value="Glutaredoxin"/>
    <property type="match status" value="1"/>
</dbReference>
<evidence type="ECO:0000259" key="3">
    <source>
        <dbReference type="PROSITE" id="PS50405"/>
    </source>
</evidence>
<dbReference type="SUPFAM" id="SSF47616">
    <property type="entry name" value="GST C-terminal domain-like"/>
    <property type="match status" value="1"/>
</dbReference>
<accession>A0AAJ0B6U6</accession>
<sequence length="293" mass="33187">MLNLTSPHRLHHLNTKRHNLNTSEITDMASTEEIPKPKIKLYWLNDSRAQRIVWLLEELGLDYEVVIFHRDPQTMFAPPELARVHPLGKAPAVGLTYPGEENETVLVESGFITQYLCDRFGEGTGLVPPRYAPGDAANEGKKETEAWMRYQHLLHYAEGSLMPPLLVALILSIMKGPKIPFFIRPVVGAVADKLYAVFVRPNMEKHLAFLEQLLDTAPSGGPYLCGDKLTAADILMSYPLLTVRPRLQPLESKGKLLEGYPKLWAYVDRLEKEEGYKRAMKRMEKVEGTIRGK</sequence>
<gene>
    <name evidence="4" type="ORF">QBC47DRAFT_391905</name>
</gene>
<dbReference type="AlphaFoldDB" id="A0AAJ0B6U6"/>
<dbReference type="PANTHER" id="PTHR44051">
    <property type="entry name" value="GLUTATHIONE S-TRANSFERASE-RELATED"/>
    <property type="match status" value="1"/>
</dbReference>
<comment type="caution">
    <text evidence="4">The sequence shown here is derived from an EMBL/GenBank/DDBJ whole genome shotgun (WGS) entry which is preliminary data.</text>
</comment>
<dbReference type="InterPro" id="IPR036249">
    <property type="entry name" value="Thioredoxin-like_sf"/>
</dbReference>
<dbReference type="Proteomes" id="UP001239445">
    <property type="component" value="Unassembled WGS sequence"/>
</dbReference>
<name>A0AAJ0B6U6_9PEZI</name>
<evidence type="ECO:0000259" key="2">
    <source>
        <dbReference type="PROSITE" id="PS50404"/>
    </source>
</evidence>
<reference evidence="4" key="1">
    <citation type="submission" date="2023-06" db="EMBL/GenBank/DDBJ databases">
        <title>Genome-scale phylogeny and comparative genomics of the fungal order Sordariales.</title>
        <authorList>
            <consortium name="Lawrence Berkeley National Laboratory"/>
            <person name="Hensen N."/>
            <person name="Bonometti L."/>
            <person name="Westerberg I."/>
            <person name="Brannstrom I.O."/>
            <person name="Guillou S."/>
            <person name="Cros-Aarteil S."/>
            <person name="Calhoun S."/>
            <person name="Haridas S."/>
            <person name="Kuo A."/>
            <person name="Mondo S."/>
            <person name="Pangilinan J."/>
            <person name="Riley R."/>
            <person name="Labutti K."/>
            <person name="Andreopoulos B."/>
            <person name="Lipzen A."/>
            <person name="Chen C."/>
            <person name="Yanf M."/>
            <person name="Daum C."/>
            <person name="Ng V."/>
            <person name="Clum A."/>
            <person name="Steindorff A."/>
            <person name="Ohm R."/>
            <person name="Martin F."/>
            <person name="Silar P."/>
            <person name="Natvig D."/>
            <person name="Lalanne C."/>
            <person name="Gautier V."/>
            <person name="Ament-Velasquez S.L."/>
            <person name="Kruys A."/>
            <person name="Hutchinson M.I."/>
            <person name="Powell A.J."/>
            <person name="Barry K."/>
            <person name="Miller A.N."/>
            <person name="Grigoriev I.V."/>
            <person name="Debuchy R."/>
            <person name="Gladieux P."/>
            <person name="Thoren M.H."/>
            <person name="Johannesson H."/>
        </authorList>
    </citation>
    <scope>NUCLEOTIDE SEQUENCE</scope>
    <source>
        <strain evidence="4">PSN4</strain>
    </source>
</reference>
<protein>
    <submittedName>
        <fullName evidence="4">Glutathione S-transferase</fullName>
    </submittedName>
</protein>
<feature type="domain" description="GST C-terminal" evidence="3">
    <location>
        <begin position="143"/>
        <end position="293"/>
    </location>
</feature>
<dbReference type="PROSITE" id="PS50405">
    <property type="entry name" value="GST_CTER"/>
    <property type="match status" value="1"/>
</dbReference>
<keyword evidence="5" id="KW-1185">Reference proteome</keyword>
<dbReference type="Pfam" id="PF14497">
    <property type="entry name" value="GST_C_3"/>
    <property type="match status" value="1"/>
</dbReference>
<proteinExistence type="inferred from homology"/>
<evidence type="ECO:0000313" key="5">
    <source>
        <dbReference type="Proteomes" id="UP001239445"/>
    </source>
</evidence>
<feature type="domain" description="GST N-terminal" evidence="2">
    <location>
        <begin position="36"/>
        <end position="124"/>
    </location>
</feature>
<evidence type="ECO:0000256" key="1">
    <source>
        <dbReference type="ARBA" id="ARBA00007409"/>
    </source>
</evidence>
<dbReference type="InterPro" id="IPR040079">
    <property type="entry name" value="Glutathione_S-Trfase"/>
</dbReference>
<dbReference type="CDD" id="cd03046">
    <property type="entry name" value="GST_N_GTT1_like"/>
    <property type="match status" value="1"/>
</dbReference>
<dbReference type="SFLD" id="SFLDG00358">
    <property type="entry name" value="Main_(cytGST)"/>
    <property type="match status" value="1"/>
</dbReference>
<dbReference type="InterPro" id="IPR004046">
    <property type="entry name" value="GST_C"/>
</dbReference>
<dbReference type="PANTHER" id="PTHR44051:SF9">
    <property type="entry name" value="GLUTATHIONE S-TRANSFERASE 1"/>
    <property type="match status" value="1"/>
</dbReference>
<dbReference type="Pfam" id="PF02798">
    <property type="entry name" value="GST_N"/>
    <property type="match status" value="1"/>
</dbReference>
<organism evidence="4 5">
    <name type="scientific">Echria macrotheca</name>
    <dbReference type="NCBI Taxonomy" id="438768"/>
    <lineage>
        <taxon>Eukaryota</taxon>
        <taxon>Fungi</taxon>
        <taxon>Dikarya</taxon>
        <taxon>Ascomycota</taxon>
        <taxon>Pezizomycotina</taxon>
        <taxon>Sordariomycetes</taxon>
        <taxon>Sordariomycetidae</taxon>
        <taxon>Sordariales</taxon>
        <taxon>Schizotheciaceae</taxon>
        <taxon>Echria</taxon>
    </lineage>
</organism>
<dbReference type="Gene3D" id="1.20.1050.10">
    <property type="match status" value="1"/>
</dbReference>
<dbReference type="EMBL" id="MU839842">
    <property type="protein sequence ID" value="KAK1751488.1"/>
    <property type="molecule type" value="Genomic_DNA"/>
</dbReference>
<dbReference type="PROSITE" id="PS50404">
    <property type="entry name" value="GST_NTER"/>
    <property type="match status" value="1"/>
</dbReference>
<dbReference type="SUPFAM" id="SSF52833">
    <property type="entry name" value="Thioredoxin-like"/>
    <property type="match status" value="1"/>
</dbReference>
<comment type="similarity">
    <text evidence="1">Belongs to the GST superfamily.</text>
</comment>